<dbReference type="EMBL" id="LK052951">
    <property type="protein sequence ID" value="CDR48208.1"/>
    <property type="molecule type" value="Genomic_DNA"/>
</dbReference>
<evidence type="ECO:0000313" key="1">
    <source>
        <dbReference type="EMBL" id="CDR48208.1"/>
    </source>
</evidence>
<dbReference type="AlphaFoldDB" id="A0A061BMA6"/>
<dbReference type="OrthoDB" id="10539495at2759"/>
<proteinExistence type="predicted"/>
<organism evidence="1">
    <name type="scientific">Rhodotorula toruloides</name>
    <name type="common">Yeast</name>
    <name type="synonym">Rhodosporidium toruloides</name>
    <dbReference type="NCBI Taxonomy" id="5286"/>
    <lineage>
        <taxon>Eukaryota</taxon>
        <taxon>Fungi</taxon>
        <taxon>Dikarya</taxon>
        <taxon>Basidiomycota</taxon>
        <taxon>Pucciniomycotina</taxon>
        <taxon>Microbotryomycetes</taxon>
        <taxon>Sporidiobolales</taxon>
        <taxon>Sporidiobolaceae</taxon>
        <taxon>Rhodotorula</taxon>
    </lineage>
</organism>
<protein>
    <submittedName>
        <fullName evidence="1">RHTO0S16e03576g1_1</fullName>
    </submittedName>
</protein>
<gene>
    <name evidence="1" type="ORF">RHTO0S_16e03576g</name>
</gene>
<name>A0A061BMA6_RHOTO</name>
<reference evidence="1" key="1">
    <citation type="journal article" date="2014" name="Genome Announc.">
        <title>Draft genome sequence of Rhodosporidium toruloides CECT1137, an oleaginous yeast of biotechnological interest.</title>
        <authorList>
            <person name="Morin N."/>
            <person name="Calcas X."/>
            <person name="Devillers H."/>
            <person name="Durrens P."/>
            <person name="Sherman D.J."/>
            <person name="Nicaud J.-M."/>
            <person name="Neuveglise C."/>
        </authorList>
    </citation>
    <scope>NUCLEOTIDE SEQUENCE</scope>
    <source>
        <strain evidence="1">CECT1137</strain>
    </source>
</reference>
<accession>A0A061BMA6</accession>
<sequence>MSGGTLMNGAEAWKAALLRFARSRPLIRGLEIYGPVQEEETLRWGACDLSWVETSAATLERLLLANVAVAHDNTVDHVQLSTLRNLVMSNCTAIVDADPTLRQLIAAATPTADTFRRFLSRMSSLRQLELFDHKYLAADLGMLGPSDLRLANLRTVTVEYKALAWIVPWPHEPFRLFGAQVEHLTVVNARRTFQPVDLHLEWYLDDTSALKTLTLVGTELFPPPLYRAGVQERVAAMVADGKVVNVELRFVTLDEWVYQRVDMAGLSWVAGQRPSR</sequence>